<evidence type="ECO:0000256" key="1">
    <source>
        <dbReference type="ARBA" id="ARBA00004453"/>
    </source>
</evidence>
<sequence length="135" mass="15216">MTELAKTLLNLRSLRAFARDLTLEQLEEAYSRFTTVIEERREEQEKIDAQEAERNSKLEAIAKDIAEQGVDVEELIAALSNKSTSKSKAKREPRPAKYKYTDADGVEKKWTGQGRTPSAIQTALDNGAKIDDFLI</sequence>
<dbReference type="InterPro" id="IPR001801">
    <property type="entry name" value="Histone_HNS"/>
</dbReference>
<dbReference type="EMBL" id="FNDD01000030">
    <property type="protein sequence ID" value="SDH80386.1"/>
    <property type="molecule type" value="Genomic_DNA"/>
</dbReference>
<protein>
    <recommendedName>
        <fullName evidence="5">DNA-binding protein</fullName>
    </recommendedName>
</protein>
<organism evidence="10 11">
    <name type="scientific">Vibrio xiamenensis</name>
    <dbReference type="NCBI Taxonomy" id="861298"/>
    <lineage>
        <taxon>Bacteria</taxon>
        <taxon>Pseudomonadati</taxon>
        <taxon>Pseudomonadota</taxon>
        <taxon>Gammaproteobacteria</taxon>
        <taxon>Vibrionales</taxon>
        <taxon>Vibrionaceae</taxon>
        <taxon>Vibrio</taxon>
    </lineage>
</organism>
<name>A0A1G8FE67_9VIBR</name>
<feature type="domain" description="DNA-binding protein H-NS-like C-terminal" evidence="9">
    <location>
        <begin position="88"/>
        <end position="135"/>
    </location>
</feature>
<dbReference type="STRING" id="861298.SAMN04488136_13014"/>
<keyword evidence="3" id="KW-0963">Cytoplasm</keyword>
<dbReference type="GO" id="GO:0003681">
    <property type="term" value="F:bent DNA binding"/>
    <property type="evidence" value="ECO:0007669"/>
    <property type="project" value="TreeGrafter"/>
</dbReference>
<dbReference type="Gene3D" id="1.10.287.1050">
    <property type="entry name" value="H-NS histone-like proteins"/>
    <property type="match status" value="1"/>
</dbReference>
<comment type="subcellular location">
    <subcellularLocation>
        <location evidence="1">Cytoplasm</location>
        <location evidence="1">Nucleoid</location>
    </subcellularLocation>
</comment>
<dbReference type="OrthoDB" id="6088948at2"/>
<dbReference type="SUPFAM" id="SSF81273">
    <property type="entry name" value="H-NS histone-like proteins"/>
    <property type="match status" value="2"/>
</dbReference>
<evidence type="ECO:0000259" key="9">
    <source>
        <dbReference type="SMART" id="SM00528"/>
    </source>
</evidence>
<dbReference type="PANTHER" id="PTHR38097">
    <property type="match status" value="1"/>
</dbReference>
<dbReference type="InterPro" id="IPR037150">
    <property type="entry name" value="H-NS_C_dom_sf"/>
</dbReference>
<evidence type="ECO:0000256" key="6">
    <source>
        <dbReference type="PIRSR" id="PIRSR002096-1"/>
    </source>
</evidence>
<feature type="region of interest" description="Disordered" evidence="8">
    <location>
        <begin position="82"/>
        <end position="118"/>
    </location>
</feature>
<keyword evidence="11" id="KW-1185">Reference proteome</keyword>
<dbReference type="InterPro" id="IPR054180">
    <property type="entry name" value="H-NS-like_N"/>
</dbReference>
<dbReference type="GO" id="GO:0032993">
    <property type="term" value="C:protein-DNA complex"/>
    <property type="evidence" value="ECO:0007669"/>
    <property type="project" value="TreeGrafter"/>
</dbReference>
<dbReference type="Gene3D" id="4.10.430.10">
    <property type="entry name" value="Histone-like protein H-NS, C-terminal domain"/>
    <property type="match status" value="1"/>
</dbReference>
<dbReference type="Proteomes" id="UP000198854">
    <property type="component" value="Unassembled WGS sequence"/>
</dbReference>
<dbReference type="SMART" id="SM00528">
    <property type="entry name" value="HNS"/>
    <property type="match status" value="1"/>
</dbReference>
<comment type="similarity">
    <text evidence="2 5">Belongs to the histone-like protein H-NS family.</text>
</comment>
<dbReference type="PIRSF" id="PIRSF002096">
    <property type="entry name" value="HnS"/>
    <property type="match status" value="1"/>
</dbReference>
<evidence type="ECO:0000313" key="11">
    <source>
        <dbReference type="Proteomes" id="UP000198854"/>
    </source>
</evidence>
<evidence type="ECO:0000256" key="5">
    <source>
        <dbReference type="PIRNR" id="PIRNR002096"/>
    </source>
</evidence>
<dbReference type="RefSeq" id="WP_093278052.1">
    <property type="nucleotide sequence ID" value="NZ_FNDD01000030.1"/>
</dbReference>
<dbReference type="GO" id="GO:0009295">
    <property type="term" value="C:nucleoid"/>
    <property type="evidence" value="ECO:0007669"/>
    <property type="project" value="UniProtKB-SubCell"/>
</dbReference>
<dbReference type="PANTHER" id="PTHR38097:SF2">
    <property type="entry name" value="DNA-BINDING PROTEIN STPA"/>
    <property type="match status" value="1"/>
</dbReference>
<dbReference type="GO" id="GO:0001217">
    <property type="term" value="F:DNA-binding transcription repressor activity"/>
    <property type="evidence" value="ECO:0007669"/>
    <property type="project" value="TreeGrafter"/>
</dbReference>
<dbReference type="AlphaFoldDB" id="A0A1G8FE67"/>
<gene>
    <name evidence="10" type="ORF">SAMN04488136_13014</name>
</gene>
<dbReference type="InterPro" id="IPR027454">
    <property type="entry name" value="Histone_HNS_N"/>
</dbReference>
<feature type="coiled-coil region" evidence="7">
    <location>
        <begin position="23"/>
        <end position="60"/>
    </location>
</feature>
<evidence type="ECO:0000256" key="4">
    <source>
        <dbReference type="ARBA" id="ARBA00023125"/>
    </source>
</evidence>
<dbReference type="GO" id="GO:0005829">
    <property type="term" value="C:cytosol"/>
    <property type="evidence" value="ECO:0007669"/>
    <property type="project" value="TreeGrafter"/>
</dbReference>
<evidence type="ECO:0000313" key="10">
    <source>
        <dbReference type="EMBL" id="SDH80386.1"/>
    </source>
</evidence>
<dbReference type="Pfam" id="PF22470">
    <property type="entry name" value="Histone_HNS_N"/>
    <property type="match status" value="1"/>
</dbReference>
<keyword evidence="4 5" id="KW-0238">DNA-binding</keyword>
<feature type="DNA-binding region" evidence="6">
    <location>
        <begin position="113"/>
        <end position="118"/>
    </location>
</feature>
<proteinExistence type="inferred from homology"/>
<evidence type="ECO:0000256" key="8">
    <source>
        <dbReference type="SAM" id="MobiDB-lite"/>
    </source>
</evidence>
<evidence type="ECO:0000256" key="7">
    <source>
        <dbReference type="SAM" id="Coils"/>
    </source>
</evidence>
<dbReference type="Pfam" id="PF00816">
    <property type="entry name" value="Histone_HNS"/>
    <property type="match status" value="1"/>
</dbReference>
<dbReference type="InterPro" id="IPR027444">
    <property type="entry name" value="H-NS_C_dom"/>
</dbReference>
<evidence type="ECO:0000256" key="2">
    <source>
        <dbReference type="ARBA" id="ARBA00010610"/>
    </source>
</evidence>
<dbReference type="GO" id="GO:0000976">
    <property type="term" value="F:transcription cis-regulatory region binding"/>
    <property type="evidence" value="ECO:0007669"/>
    <property type="project" value="TreeGrafter"/>
</dbReference>
<accession>A0A1G8FE67</accession>
<dbReference type="GO" id="GO:0030527">
    <property type="term" value="F:structural constituent of chromatin"/>
    <property type="evidence" value="ECO:0007669"/>
    <property type="project" value="InterPro"/>
</dbReference>
<evidence type="ECO:0000256" key="3">
    <source>
        <dbReference type="ARBA" id="ARBA00022490"/>
    </source>
</evidence>
<reference evidence="10 11" key="1">
    <citation type="submission" date="2016-10" db="EMBL/GenBank/DDBJ databases">
        <authorList>
            <person name="de Groot N.N."/>
        </authorList>
    </citation>
    <scope>NUCLEOTIDE SEQUENCE [LARGE SCALE GENOMIC DNA]</scope>
    <source>
        <strain evidence="10 11">CGMCC 1.10228</strain>
    </source>
</reference>
<dbReference type="GO" id="GO:0046983">
    <property type="term" value="F:protein dimerization activity"/>
    <property type="evidence" value="ECO:0007669"/>
    <property type="project" value="InterPro"/>
</dbReference>
<keyword evidence="7" id="KW-0175">Coiled coil</keyword>
<feature type="compositionally biased region" description="Basic and acidic residues" evidence="8">
    <location>
        <begin position="90"/>
        <end position="110"/>
    </location>
</feature>
<dbReference type="GO" id="GO:0003680">
    <property type="term" value="F:minor groove of adenine-thymine-rich DNA binding"/>
    <property type="evidence" value="ECO:0007669"/>
    <property type="project" value="TreeGrafter"/>
</dbReference>